<dbReference type="CDD" id="cd22268">
    <property type="entry name" value="DPBB_RlpA-like"/>
    <property type="match status" value="1"/>
</dbReference>
<dbReference type="PROSITE" id="PS51257">
    <property type="entry name" value="PROKAR_LIPOPROTEIN"/>
    <property type="match status" value="1"/>
</dbReference>
<dbReference type="Pfam" id="PF03330">
    <property type="entry name" value="DPBB_1"/>
    <property type="match status" value="1"/>
</dbReference>
<dbReference type="EMBL" id="SIHO01000001">
    <property type="protein sequence ID" value="TFU06323.1"/>
    <property type="molecule type" value="Genomic_DNA"/>
</dbReference>
<evidence type="ECO:0000256" key="3">
    <source>
        <dbReference type="ARBA" id="ARBA00023316"/>
    </source>
</evidence>
<dbReference type="PANTHER" id="PTHR34183">
    <property type="entry name" value="ENDOLYTIC PEPTIDOGLYCAN TRANSGLYCOSYLASE RLPA"/>
    <property type="match status" value="1"/>
</dbReference>
<comment type="caution">
    <text evidence="8">The sequence shown here is derived from an EMBL/GenBank/DDBJ whole genome shotgun (WGS) entry which is preliminary data.</text>
</comment>
<dbReference type="InterPro" id="IPR036680">
    <property type="entry name" value="SPOR-like_sf"/>
</dbReference>
<dbReference type="GO" id="GO:0042834">
    <property type="term" value="F:peptidoglycan binding"/>
    <property type="evidence" value="ECO:0007669"/>
    <property type="project" value="InterPro"/>
</dbReference>
<evidence type="ECO:0000313" key="8">
    <source>
        <dbReference type="EMBL" id="TFU06323.1"/>
    </source>
</evidence>
<dbReference type="SUPFAM" id="SSF110997">
    <property type="entry name" value="Sporulation related repeat"/>
    <property type="match status" value="1"/>
</dbReference>
<keyword evidence="1 6" id="KW-0732">Signal</keyword>
<keyword evidence="2 4" id="KW-0456">Lyase</keyword>
<gene>
    <name evidence="4" type="primary">rlpA</name>
    <name evidence="8" type="ORF">EUV02_04835</name>
</gene>
<dbReference type="InterPro" id="IPR009009">
    <property type="entry name" value="RlpA-like_DPBB"/>
</dbReference>
<dbReference type="Gene3D" id="2.40.40.10">
    <property type="entry name" value="RlpA-like domain"/>
    <property type="match status" value="1"/>
</dbReference>
<dbReference type="GO" id="GO:0008932">
    <property type="term" value="F:lytic endotransglycosylase activity"/>
    <property type="evidence" value="ECO:0007669"/>
    <property type="project" value="UniProtKB-UniRule"/>
</dbReference>
<keyword evidence="4" id="KW-0472">Membrane</keyword>
<organism evidence="8 9">
    <name type="scientific">Glacieibacterium arshaanense</name>
    <dbReference type="NCBI Taxonomy" id="2511025"/>
    <lineage>
        <taxon>Bacteria</taxon>
        <taxon>Pseudomonadati</taxon>
        <taxon>Pseudomonadota</taxon>
        <taxon>Alphaproteobacteria</taxon>
        <taxon>Sphingomonadales</taxon>
        <taxon>Sphingosinicellaceae</taxon>
        <taxon>Glacieibacterium</taxon>
    </lineage>
</organism>
<keyword evidence="4" id="KW-0449">Lipoprotein</keyword>
<proteinExistence type="inferred from homology"/>
<protein>
    <recommendedName>
        <fullName evidence="4">Endolytic peptidoglycan transglycosylase RlpA</fullName>
        <ecNumber evidence="4">4.2.2.-</ecNumber>
    </recommendedName>
</protein>
<dbReference type="AlphaFoldDB" id="A0A4Y9ET24"/>
<keyword evidence="9" id="KW-1185">Reference proteome</keyword>
<feature type="domain" description="SPOR" evidence="7">
    <location>
        <begin position="228"/>
        <end position="303"/>
    </location>
</feature>
<feature type="signal peptide" evidence="6">
    <location>
        <begin position="1"/>
        <end position="23"/>
    </location>
</feature>
<evidence type="ECO:0000313" key="9">
    <source>
        <dbReference type="Proteomes" id="UP000297737"/>
    </source>
</evidence>
<name>A0A4Y9ET24_9SPHN</name>
<dbReference type="GO" id="GO:0000270">
    <property type="term" value="P:peptidoglycan metabolic process"/>
    <property type="evidence" value="ECO:0007669"/>
    <property type="project" value="UniProtKB-UniRule"/>
</dbReference>
<dbReference type="GO" id="GO:0009279">
    <property type="term" value="C:cell outer membrane"/>
    <property type="evidence" value="ECO:0007669"/>
    <property type="project" value="TreeGrafter"/>
</dbReference>
<keyword evidence="3 4" id="KW-0961">Cell wall biogenesis/degradation</keyword>
<dbReference type="OrthoDB" id="9779128at2"/>
<dbReference type="Gene3D" id="3.30.70.1070">
    <property type="entry name" value="Sporulation related repeat"/>
    <property type="match status" value="1"/>
</dbReference>
<dbReference type="InterPro" id="IPR012997">
    <property type="entry name" value="RplA"/>
</dbReference>
<evidence type="ECO:0000256" key="2">
    <source>
        <dbReference type="ARBA" id="ARBA00023239"/>
    </source>
</evidence>
<comment type="similarity">
    <text evidence="4 5">Belongs to the RlpA family.</text>
</comment>
<comment type="function">
    <text evidence="4">Lytic transglycosylase with a strong preference for naked glycan strands that lack stem peptides.</text>
</comment>
<keyword evidence="4" id="KW-1003">Cell membrane</keyword>
<sequence length="310" mass="31933">MRLTNPATRAAALALLLTLAACADKTAKPPASAGSKPATSAGSKVKIGKPYEVLGVWYTPSDDRSYDAVGIASWYGPGFHGLDTANGERYEMDALTAAHKTLPMPSYVEVTNLNNGRVLTVRINDRGPFVDGRIIDLSRRAAQLLGIDKAGTAKVRVRRVFPDAEQIAALAPLPQAVAVRAPAPVVAPVAAADVAAAPAEVAPVDTTPAPVAVVAVPPAAVAAMTVVPPPTQQLFIQVAAVSDQGRAEWLRSYLAPYGTVTIAAAPSGLWRVRIGPVSDADSAASTLARVQAAGYSDAAIVRVAAAAPPR</sequence>
<dbReference type="InterPro" id="IPR007730">
    <property type="entry name" value="SPOR-like_dom"/>
</dbReference>
<dbReference type="PROSITE" id="PS51724">
    <property type="entry name" value="SPOR"/>
    <property type="match status" value="1"/>
</dbReference>
<dbReference type="InterPro" id="IPR036908">
    <property type="entry name" value="RlpA-like_sf"/>
</dbReference>
<accession>A0A4Y9ET24</accession>
<dbReference type="PANTHER" id="PTHR34183:SF1">
    <property type="entry name" value="ENDOLYTIC PEPTIDOGLYCAN TRANSGLYCOSYLASE RLPA"/>
    <property type="match status" value="1"/>
</dbReference>
<evidence type="ECO:0000259" key="7">
    <source>
        <dbReference type="PROSITE" id="PS51724"/>
    </source>
</evidence>
<dbReference type="SUPFAM" id="SSF50685">
    <property type="entry name" value="Barwin-like endoglucanases"/>
    <property type="match status" value="1"/>
</dbReference>
<dbReference type="GO" id="GO:0071555">
    <property type="term" value="P:cell wall organization"/>
    <property type="evidence" value="ECO:0007669"/>
    <property type="project" value="UniProtKB-KW"/>
</dbReference>
<dbReference type="GO" id="GO:0005886">
    <property type="term" value="C:plasma membrane"/>
    <property type="evidence" value="ECO:0007669"/>
    <property type="project" value="UniProtKB-SubCell"/>
</dbReference>
<dbReference type="HAMAP" id="MF_02071">
    <property type="entry name" value="RlpA"/>
    <property type="match status" value="1"/>
</dbReference>
<evidence type="ECO:0000256" key="1">
    <source>
        <dbReference type="ARBA" id="ARBA00022729"/>
    </source>
</evidence>
<dbReference type="InterPro" id="IPR034718">
    <property type="entry name" value="RlpA"/>
</dbReference>
<dbReference type="EC" id="4.2.2.-" evidence="4"/>
<reference evidence="8 9" key="1">
    <citation type="submission" date="2019-02" db="EMBL/GenBank/DDBJ databases">
        <title>Polymorphobacter sp. isolated from the lake at the Tibet of China.</title>
        <authorList>
            <person name="Li A."/>
        </authorList>
    </citation>
    <scope>NUCLEOTIDE SEQUENCE [LARGE SCALE GENOMIC DNA]</scope>
    <source>
        <strain evidence="8 9">DJ1R-1</strain>
    </source>
</reference>
<dbReference type="Pfam" id="PF05036">
    <property type="entry name" value="SPOR"/>
    <property type="match status" value="1"/>
</dbReference>
<dbReference type="Proteomes" id="UP000297737">
    <property type="component" value="Unassembled WGS sequence"/>
</dbReference>
<comment type="subcellular location">
    <subcellularLocation>
        <location evidence="4">Cell membrane</location>
        <topology evidence="4">Lipid-anchor</topology>
    </subcellularLocation>
</comment>
<evidence type="ECO:0000256" key="6">
    <source>
        <dbReference type="SAM" id="SignalP"/>
    </source>
</evidence>
<keyword evidence="4" id="KW-0564">Palmitate</keyword>
<evidence type="ECO:0000256" key="4">
    <source>
        <dbReference type="HAMAP-Rule" id="MF_02071"/>
    </source>
</evidence>
<dbReference type="NCBIfam" id="TIGR00413">
    <property type="entry name" value="rlpA"/>
    <property type="match status" value="1"/>
</dbReference>
<feature type="chain" id="PRO_5021519947" description="Endolytic peptidoglycan transglycosylase RlpA" evidence="6">
    <location>
        <begin position="24"/>
        <end position="310"/>
    </location>
</feature>
<evidence type="ECO:0000256" key="5">
    <source>
        <dbReference type="RuleBase" id="RU003495"/>
    </source>
</evidence>